<accession>A0A0A9A9G9</accession>
<evidence type="ECO:0000313" key="2">
    <source>
        <dbReference type="EMBL" id="JAD47736.1"/>
    </source>
</evidence>
<name>A0A0A9A9G9_ARUDO</name>
<evidence type="ECO:0000256" key="1">
    <source>
        <dbReference type="SAM" id="MobiDB-lite"/>
    </source>
</evidence>
<dbReference type="AlphaFoldDB" id="A0A0A9A9G9"/>
<proteinExistence type="predicted"/>
<reference evidence="2" key="2">
    <citation type="journal article" date="2015" name="Data Brief">
        <title>Shoot transcriptome of the giant reed, Arundo donax.</title>
        <authorList>
            <person name="Barrero R.A."/>
            <person name="Guerrero F.D."/>
            <person name="Moolhuijzen P."/>
            <person name="Goolsby J.A."/>
            <person name="Tidwell J."/>
            <person name="Bellgard S.E."/>
            <person name="Bellgard M.I."/>
        </authorList>
    </citation>
    <scope>NUCLEOTIDE SEQUENCE</scope>
    <source>
        <tissue evidence="2">Shoot tissue taken approximately 20 cm above the soil surface</tissue>
    </source>
</reference>
<organism evidence="2">
    <name type="scientific">Arundo donax</name>
    <name type="common">Giant reed</name>
    <name type="synonym">Donax arundinaceus</name>
    <dbReference type="NCBI Taxonomy" id="35708"/>
    <lineage>
        <taxon>Eukaryota</taxon>
        <taxon>Viridiplantae</taxon>
        <taxon>Streptophyta</taxon>
        <taxon>Embryophyta</taxon>
        <taxon>Tracheophyta</taxon>
        <taxon>Spermatophyta</taxon>
        <taxon>Magnoliopsida</taxon>
        <taxon>Liliopsida</taxon>
        <taxon>Poales</taxon>
        <taxon>Poaceae</taxon>
        <taxon>PACMAD clade</taxon>
        <taxon>Arundinoideae</taxon>
        <taxon>Arundineae</taxon>
        <taxon>Arundo</taxon>
    </lineage>
</organism>
<dbReference type="EMBL" id="GBRH01250159">
    <property type="protein sequence ID" value="JAD47736.1"/>
    <property type="molecule type" value="Transcribed_RNA"/>
</dbReference>
<sequence>MEPLPDLKTTTDPPRRPLRLPRLIPASNGYHHSSSPPATGRCCATVLALH</sequence>
<feature type="region of interest" description="Disordered" evidence="1">
    <location>
        <begin position="1"/>
        <end position="39"/>
    </location>
</feature>
<feature type="compositionally biased region" description="Low complexity" evidence="1">
    <location>
        <begin position="1"/>
        <end position="12"/>
    </location>
</feature>
<protein>
    <submittedName>
        <fullName evidence="2">Uncharacterized protein</fullName>
    </submittedName>
</protein>
<reference evidence="2" key="1">
    <citation type="submission" date="2014-09" db="EMBL/GenBank/DDBJ databases">
        <authorList>
            <person name="Magalhaes I.L.F."/>
            <person name="Oliveira U."/>
            <person name="Santos F.R."/>
            <person name="Vidigal T.H.D.A."/>
            <person name="Brescovit A.D."/>
            <person name="Santos A.J."/>
        </authorList>
    </citation>
    <scope>NUCLEOTIDE SEQUENCE</scope>
    <source>
        <tissue evidence="2">Shoot tissue taken approximately 20 cm above the soil surface</tissue>
    </source>
</reference>